<dbReference type="Proteomes" id="UP000002402">
    <property type="component" value="Chromosome"/>
</dbReference>
<sequence>MPSRIAGGLLGLVLQLAPCVLGMPMALAASPRVSGEVTHDLPVRFEDCKGPPPAARTTTRAVRGDELPDFVITDVRAPSRVYGRDPFEVVVTVCNMGRRAGSADVEVFVSRDVCIAKEDALLGAVSSGWVGAGKCASRSIVANKEASQSGMWFIGALVDPHARVDEVSEENNAHAGDSVTFDALPDFTVESVAVPSVVRPEWPFYVAARVCNRGQGSEQATVYLYRSSDAHIDTDDVVMRDQSWLFLDAGRCERVVFVGVLGEPGTSYLAFMVDPLNERPEADETNNLSVVSPLEVGSIPDYVVAALRAPAMESINGSLPVRATVCNQGTAPASATQVQFQLRASEPSAEGVLRVSSRNIPALEANQCIEWEESLGSMANAARSWRLVATVNPVGAQTEAHSGNNDRSVNVLLGSSADLSVTRIEPLTHALVPGASFTTEVTVCNTGTLSASALAVHVALSDGPDPRAGIRVGTRAFGALGKGCAVLPVVGTVPTQGLPATVHVKASVELVAPVGGEAHLENNALTGPVVGLGTGPDLVVTRIVAQGRAAWPEGKLPVSVTVCNQGNVRTPRAAVQTLFVPEVLPEISAGIQGAKLSVESLAPGACITLDAEARVPYYTGAFRLAARADIDNAITELVESNNDALGDIIQVTQLSGLVVTDLQAPTAINTNATINATATVCNRSPVAQPGTAVGLALRTEDDFPVSALSEYVVVPALVPGACAQATLRGWSNVPQEGAYRLVAYLGDPWDVYAPEQWRALLFSVPIAVGGWSDFAVTAVSAPVVVQAGDAYSTEVSVCNRGFGQASASVRAYLSRDEHLDPAVDVRVGQMSVTLARGQCRTVSVSSRATVSSGDVWYVAADVSVGSLPDLVSANDGQVGARMVVTP</sequence>
<dbReference type="HOGENOM" id="CLU_355597_0_0_7"/>
<dbReference type="Gene3D" id="2.60.40.10">
    <property type="entry name" value="Immunoglobulins"/>
    <property type="match status" value="7"/>
</dbReference>
<feature type="domain" description="CARDB" evidence="1">
    <location>
        <begin position="68"/>
        <end position="174"/>
    </location>
</feature>
<name>Q1D2I8_MYXXD</name>
<dbReference type="KEGG" id="mxa:MXAN_4979"/>
<accession>Q1D2I8</accession>
<keyword evidence="3" id="KW-1185">Reference proteome</keyword>
<dbReference type="InterPro" id="IPR013783">
    <property type="entry name" value="Ig-like_fold"/>
</dbReference>
<dbReference type="Pfam" id="PF07705">
    <property type="entry name" value="CARDB"/>
    <property type="match status" value="3"/>
</dbReference>
<dbReference type="AlphaFoldDB" id="Q1D2I8"/>
<feature type="domain" description="CARDB" evidence="1">
    <location>
        <begin position="536"/>
        <end position="643"/>
    </location>
</feature>
<feature type="domain" description="CARDB" evidence="1">
    <location>
        <begin position="185"/>
        <end position="288"/>
    </location>
</feature>
<gene>
    <name evidence="2" type="ordered locus">MXAN_4979</name>
</gene>
<reference evidence="2 3" key="1">
    <citation type="journal article" date="2006" name="Proc. Natl. Acad. Sci. U.S.A.">
        <title>Evolution of sensory complexity recorded in a myxobacterial genome.</title>
        <authorList>
            <person name="Goldman B.S."/>
            <person name="Nierman W.C."/>
            <person name="Kaiser D."/>
            <person name="Slater S.C."/>
            <person name="Durkin A.S."/>
            <person name="Eisen J.A."/>
            <person name="Ronning C.M."/>
            <person name="Barbazuk W.B."/>
            <person name="Blanchard M."/>
            <person name="Field C."/>
            <person name="Halling C."/>
            <person name="Hinkle G."/>
            <person name="Iartchuk O."/>
            <person name="Kim H.S."/>
            <person name="Mackenzie C."/>
            <person name="Madupu R."/>
            <person name="Miller N."/>
            <person name="Shvartsbeyn A."/>
            <person name="Sullivan S.A."/>
            <person name="Vaudin M."/>
            <person name="Wiegand R."/>
            <person name="Kaplan H.B."/>
        </authorList>
    </citation>
    <scope>NUCLEOTIDE SEQUENCE [LARGE SCALE GENOMIC DNA]</scope>
    <source>
        <strain evidence="3">DK1622</strain>
    </source>
</reference>
<dbReference type="InterPro" id="IPR011635">
    <property type="entry name" value="CARDB"/>
</dbReference>
<dbReference type="EnsemblBacteria" id="ABF90555">
    <property type="protein sequence ID" value="ABF90555"/>
    <property type="gene ID" value="MXAN_4979"/>
</dbReference>
<evidence type="ECO:0000259" key="1">
    <source>
        <dbReference type="Pfam" id="PF07705"/>
    </source>
</evidence>
<evidence type="ECO:0000313" key="3">
    <source>
        <dbReference type="Proteomes" id="UP000002402"/>
    </source>
</evidence>
<proteinExistence type="predicted"/>
<protein>
    <recommendedName>
        <fullName evidence="1">CARDB domain-containing protein</fullName>
    </recommendedName>
</protein>
<evidence type="ECO:0000313" key="2">
    <source>
        <dbReference type="EMBL" id="ABF90555.1"/>
    </source>
</evidence>
<dbReference type="EMBL" id="CP000113">
    <property type="protein sequence ID" value="ABF90555.1"/>
    <property type="molecule type" value="Genomic_DNA"/>
</dbReference>
<organism evidence="2 3">
    <name type="scientific">Myxococcus xanthus (strain DK1622)</name>
    <dbReference type="NCBI Taxonomy" id="246197"/>
    <lineage>
        <taxon>Bacteria</taxon>
        <taxon>Pseudomonadati</taxon>
        <taxon>Myxococcota</taxon>
        <taxon>Myxococcia</taxon>
        <taxon>Myxococcales</taxon>
        <taxon>Cystobacterineae</taxon>
        <taxon>Myxococcaceae</taxon>
        <taxon>Myxococcus</taxon>
    </lineage>
</organism>
<dbReference type="eggNOG" id="COG1572">
    <property type="taxonomic scope" value="Bacteria"/>
</dbReference>
<dbReference type="STRING" id="246197.MXAN_4979"/>